<dbReference type="Pfam" id="PF14420">
    <property type="entry name" value="Clr5"/>
    <property type="match status" value="1"/>
</dbReference>
<evidence type="ECO:0000313" key="3">
    <source>
        <dbReference type="Proteomes" id="UP000824998"/>
    </source>
</evidence>
<name>A0A9P7YMJ2_9HELO</name>
<comment type="caution">
    <text evidence="2">The sequence shown here is derived from an EMBL/GenBank/DDBJ whole genome shotgun (WGS) entry which is preliminary data.</text>
</comment>
<dbReference type="Proteomes" id="UP000824998">
    <property type="component" value="Unassembled WGS sequence"/>
</dbReference>
<accession>A0A9P7YMJ2</accession>
<reference evidence="2" key="1">
    <citation type="journal article" date="2021" name="IMA Fungus">
        <title>Genomic characterization of three marine fungi, including Emericellopsis atlantica sp. nov. with signatures of a generalist lifestyle and marine biomass degradation.</title>
        <authorList>
            <person name="Hagestad O.C."/>
            <person name="Hou L."/>
            <person name="Andersen J.H."/>
            <person name="Hansen E.H."/>
            <person name="Altermark B."/>
            <person name="Li C."/>
            <person name="Kuhnert E."/>
            <person name="Cox R.J."/>
            <person name="Crous P.W."/>
            <person name="Spatafora J.W."/>
            <person name="Lail K."/>
            <person name="Amirebrahimi M."/>
            <person name="Lipzen A."/>
            <person name="Pangilinan J."/>
            <person name="Andreopoulos W."/>
            <person name="Hayes R.D."/>
            <person name="Ng V."/>
            <person name="Grigoriev I.V."/>
            <person name="Jackson S.A."/>
            <person name="Sutton T.D.S."/>
            <person name="Dobson A.D.W."/>
            <person name="Rama T."/>
        </authorList>
    </citation>
    <scope>NUCLEOTIDE SEQUENCE</scope>
    <source>
        <strain evidence="2">TRa018bII</strain>
    </source>
</reference>
<dbReference type="AlphaFoldDB" id="A0A9P7YMJ2"/>
<dbReference type="InterPro" id="IPR025676">
    <property type="entry name" value="Clr5_dom"/>
</dbReference>
<keyword evidence="3" id="KW-1185">Reference proteome</keyword>
<dbReference type="EMBL" id="MU251410">
    <property type="protein sequence ID" value="KAG9236331.1"/>
    <property type="molecule type" value="Genomic_DNA"/>
</dbReference>
<dbReference type="PANTHER" id="PTHR38788">
    <property type="entry name" value="CLR5 DOMAIN-CONTAINING PROTEIN"/>
    <property type="match status" value="1"/>
</dbReference>
<dbReference type="PANTHER" id="PTHR38788:SF3">
    <property type="entry name" value="CLR5 DOMAIN-CONTAINING PROTEIN"/>
    <property type="match status" value="1"/>
</dbReference>
<proteinExistence type="predicted"/>
<protein>
    <submittedName>
        <fullName evidence="2">Clr5 domain-containing protein</fullName>
    </submittedName>
</protein>
<feature type="domain" description="Clr5" evidence="1">
    <location>
        <begin position="18"/>
        <end position="67"/>
    </location>
</feature>
<gene>
    <name evidence="2" type="ORF">BJ875DRAFT_439540</name>
</gene>
<sequence length="508" mass="57661">MDDIASSSTANLSVPYNERWDLLREVIVGLYIGENKKLKEIVEIMKINSQFYASEPQYKRQFKIWNLARALPSKKKDKIIKTLETRAQQGKSSMVLQKGKDDALNKCGNKVFMNWTMSAEVLKTLKSNARLDHPSPTINILSPGHARSPRHEVFSVTESVKSQRAAALFVQGRHSELFQGMNLDQQIAITDWMHKFWLFSFGTARTWGHGSPSWNTTNHASNDFLSPGHHSLPSTLSMNMNSLGENSSAAGLQHDRKCKSHLPDLNDLCLWSIHCRGVEYNSKADPKGVIEDPEDETTWRQEDSPRTINDFVDILASNLETNDFSEIRIDDLPISVGQIIKAVKRSPEQLLEEAFGFSIMARNIELVTDMLEKIRDISNFSFDNLFPLHLAASYLNGAKDCCLIFGNLMNHLNSGHIHVRRLYTNHLGHTVLDNLMITILKSHSTCPPYLVDEAFKKEHRFSGEEVDTCGRWDADSDCVRILQHKGHPTIPSEWKHMFCHTSVQAITH</sequence>
<organism evidence="2 3">
    <name type="scientific">Amylocarpus encephaloides</name>
    <dbReference type="NCBI Taxonomy" id="45428"/>
    <lineage>
        <taxon>Eukaryota</taxon>
        <taxon>Fungi</taxon>
        <taxon>Dikarya</taxon>
        <taxon>Ascomycota</taxon>
        <taxon>Pezizomycotina</taxon>
        <taxon>Leotiomycetes</taxon>
        <taxon>Helotiales</taxon>
        <taxon>Helotiales incertae sedis</taxon>
        <taxon>Amylocarpus</taxon>
    </lineage>
</organism>
<evidence type="ECO:0000313" key="2">
    <source>
        <dbReference type="EMBL" id="KAG9236331.1"/>
    </source>
</evidence>
<evidence type="ECO:0000259" key="1">
    <source>
        <dbReference type="Pfam" id="PF14420"/>
    </source>
</evidence>
<dbReference type="OrthoDB" id="539213at2759"/>